<proteinExistence type="predicted"/>
<feature type="compositionally biased region" description="Polar residues" evidence="3">
    <location>
        <begin position="344"/>
        <end position="354"/>
    </location>
</feature>
<dbReference type="PANTHER" id="PTHR48038">
    <property type="entry name" value="RIBONUCLEOPROTEIN RB97D"/>
    <property type="match status" value="1"/>
</dbReference>
<dbReference type="Proteomes" id="UP001630127">
    <property type="component" value="Unassembled WGS sequence"/>
</dbReference>
<feature type="domain" description="RRM" evidence="4">
    <location>
        <begin position="1"/>
        <end position="70"/>
    </location>
</feature>
<gene>
    <name evidence="6" type="ORF">ACH5RR_005660</name>
</gene>
<keyword evidence="1" id="KW-0479">Metal-binding</keyword>
<dbReference type="InterPro" id="IPR000504">
    <property type="entry name" value="RRM_dom"/>
</dbReference>
<dbReference type="GO" id="GO:0003723">
    <property type="term" value="F:RNA binding"/>
    <property type="evidence" value="ECO:0007669"/>
    <property type="project" value="UniProtKB-UniRule"/>
</dbReference>
<evidence type="ECO:0008006" key="8">
    <source>
        <dbReference type="Google" id="ProtNLM"/>
    </source>
</evidence>
<dbReference type="SMART" id="SM00360">
    <property type="entry name" value="RRM"/>
    <property type="match status" value="1"/>
</dbReference>
<feature type="domain" description="CCHC-type" evidence="5">
    <location>
        <begin position="245"/>
        <end position="260"/>
    </location>
</feature>
<keyword evidence="1" id="KW-0862">Zinc</keyword>
<feature type="compositionally biased region" description="Basic and acidic residues" evidence="3">
    <location>
        <begin position="326"/>
        <end position="335"/>
    </location>
</feature>
<organism evidence="6 7">
    <name type="scientific">Cinchona calisaya</name>
    <dbReference type="NCBI Taxonomy" id="153742"/>
    <lineage>
        <taxon>Eukaryota</taxon>
        <taxon>Viridiplantae</taxon>
        <taxon>Streptophyta</taxon>
        <taxon>Embryophyta</taxon>
        <taxon>Tracheophyta</taxon>
        <taxon>Spermatophyta</taxon>
        <taxon>Magnoliopsida</taxon>
        <taxon>eudicotyledons</taxon>
        <taxon>Gunneridae</taxon>
        <taxon>Pentapetalae</taxon>
        <taxon>asterids</taxon>
        <taxon>lamiids</taxon>
        <taxon>Gentianales</taxon>
        <taxon>Rubiaceae</taxon>
        <taxon>Cinchonoideae</taxon>
        <taxon>Cinchoneae</taxon>
        <taxon>Cinchona</taxon>
    </lineage>
</organism>
<evidence type="ECO:0000256" key="3">
    <source>
        <dbReference type="SAM" id="MobiDB-lite"/>
    </source>
</evidence>
<feature type="compositionally biased region" description="Basic and acidic residues" evidence="3">
    <location>
        <begin position="269"/>
        <end position="292"/>
    </location>
</feature>
<keyword evidence="2" id="KW-0694">RNA-binding</keyword>
<evidence type="ECO:0000259" key="5">
    <source>
        <dbReference type="PROSITE" id="PS50158"/>
    </source>
</evidence>
<dbReference type="InterPro" id="IPR012677">
    <property type="entry name" value="Nucleotide-bd_a/b_plait_sf"/>
</dbReference>
<dbReference type="InterPro" id="IPR001878">
    <property type="entry name" value="Znf_CCHC"/>
</dbReference>
<feature type="compositionally biased region" description="Low complexity" evidence="3">
    <location>
        <begin position="355"/>
        <end position="395"/>
    </location>
</feature>
<name>A0ABD3ALU5_9GENT</name>
<dbReference type="EMBL" id="JBJUIK010000003">
    <property type="protein sequence ID" value="KAL3532139.1"/>
    <property type="molecule type" value="Genomic_DNA"/>
</dbReference>
<sequence>MSLHLGNLSSRIHRNELERVFRRFGLCNVQVKGKFGFVIYKYPANAEQALKMLRGKKICGEKITLSWSNRQQRLLQRSDRSDRSYEPPRGRRFAREGYANRKWDSDVREGNRRSSRQGVGGGRRLGYPDLIDEAKNYLKDVKDYEGEKCHEFVQDLTDEGGAVGTDLLENDRWGNQVVENELENGMDFDRYEPYQDDYKKEEDIHNSPHLVSSPPVRRSLEKPEIEQVDQLVLEHPNDAKLQKSCYVCGEAGHRMQKCPRQLKRLETRSRGRLRLDRDDASTGWRKNDREASTSRNSQGLGYGDSSEVRSTHRGTEKDYHQKKRNSKEYGSPERHQLKKARVPVSSSIHSDYTASGSRSQSRSRTSLSGSHYRSKSLPSRKNSGSSRSLSGSTSSHTRNQKIQSQSISRSTSPTSLSLTVSLGRPLPSSPNKVQISQKDYFVNSSGLEVKESSFGVENRSSGAPIKPEDDGNNSDSQRMDGAYKHSIIRDLCEIKESCLPQSENTDQNARNVAPKILTETRDLKSYDFATEDMLIPTKNSELQASGKLNAASLTSISSKDISMVHKNYGLEHPDEIEYNLPSEIYFGSARLWPWEIIYYRRLRKGPISKDNYARRLSQNEEFGIVDKYIRSSSGWGELTDENPGPVS</sequence>
<feature type="compositionally biased region" description="Basic and acidic residues" evidence="3">
    <location>
        <begin position="306"/>
        <end position="319"/>
    </location>
</feature>
<reference evidence="6 7" key="1">
    <citation type="submission" date="2024-11" db="EMBL/GenBank/DDBJ databases">
        <title>A near-complete genome assembly of Cinchona calisaya.</title>
        <authorList>
            <person name="Lian D.C."/>
            <person name="Zhao X.W."/>
            <person name="Wei L."/>
        </authorList>
    </citation>
    <scope>NUCLEOTIDE SEQUENCE [LARGE SCALE GENOMIC DNA]</scope>
    <source>
        <tissue evidence="6">Nenye</tissue>
    </source>
</reference>
<evidence type="ECO:0000313" key="6">
    <source>
        <dbReference type="EMBL" id="KAL3532139.1"/>
    </source>
</evidence>
<evidence type="ECO:0000313" key="7">
    <source>
        <dbReference type="Proteomes" id="UP001630127"/>
    </source>
</evidence>
<feature type="region of interest" description="Disordered" evidence="3">
    <location>
        <begin position="452"/>
        <end position="477"/>
    </location>
</feature>
<keyword evidence="1" id="KW-0863">Zinc-finger</keyword>
<dbReference type="SUPFAM" id="SSF54928">
    <property type="entry name" value="RNA-binding domain, RBD"/>
    <property type="match status" value="1"/>
</dbReference>
<comment type="caution">
    <text evidence="6">The sequence shown here is derived from an EMBL/GenBank/DDBJ whole genome shotgun (WGS) entry which is preliminary data.</text>
</comment>
<dbReference type="SUPFAM" id="SSF57756">
    <property type="entry name" value="Retrovirus zinc finger-like domains"/>
    <property type="match status" value="1"/>
</dbReference>
<accession>A0ABD3ALU5</accession>
<dbReference type="PROSITE" id="PS50158">
    <property type="entry name" value="ZF_CCHC"/>
    <property type="match status" value="1"/>
</dbReference>
<dbReference type="PANTHER" id="PTHR48038:SF2">
    <property type="entry name" value="OS02G0536400 PROTEIN"/>
    <property type="match status" value="1"/>
</dbReference>
<protein>
    <recommendedName>
        <fullName evidence="8">Serine/arginine-rich splicing factor 4</fullName>
    </recommendedName>
</protein>
<evidence type="ECO:0000256" key="2">
    <source>
        <dbReference type="PROSITE-ProRule" id="PRU00176"/>
    </source>
</evidence>
<evidence type="ECO:0000259" key="4">
    <source>
        <dbReference type="PROSITE" id="PS50102"/>
    </source>
</evidence>
<feature type="region of interest" description="Disordered" evidence="3">
    <location>
        <begin position="104"/>
        <end position="125"/>
    </location>
</feature>
<dbReference type="Pfam" id="PF00076">
    <property type="entry name" value="RRM_1"/>
    <property type="match status" value="1"/>
</dbReference>
<dbReference type="InterPro" id="IPR036875">
    <property type="entry name" value="Znf_CCHC_sf"/>
</dbReference>
<dbReference type="InterPro" id="IPR035979">
    <property type="entry name" value="RBD_domain_sf"/>
</dbReference>
<dbReference type="AlphaFoldDB" id="A0ABD3ALU5"/>
<feature type="region of interest" description="Disordered" evidence="3">
    <location>
        <begin position="269"/>
        <end position="432"/>
    </location>
</feature>
<dbReference type="PROSITE" id="PS50102">
    <property type="entry name" value="RRM"/>
    <property type="match status" value="1"/>
</dbReference>
<dbReference type="Gene3D" id="3.30.70.330">
    <property type="match status" value="1"/>
</dbReference>
<dbReference type="GO" id="GO:0008270">
    <property type="term" value="F:zinc ion binding"/>
    <property type="evidence" value="ECO:0007669"/>
    <property type="project" value="UniProtKB-KW"/>
</dbReference>
<keyword evidence="7" id="KW-1185">Reference proteome</keyword>
<feature type="compositionally biased region" description="Low complexity" evidence="3">
    <location>
        <begin position="404"/>
        <end position="422"/>
    </location>
</feature>
<evidence type="ECO:0000256" key="1">
    <source>
        <dbReference type="PROSITE-ProRule" id="PRU00047"/>
    </source>
</evidence>